<gene>
    <name evidence="9" type="ORF">BP5553_01932</name>
</gene>
<keyword evidence="5 6" id="KW-0539">Nucleus</keyword>
<accession>A0A370U2L7</accession>
<keyword evidence="3 6" id="KW-0238">DNA-binding</keyword>
<sequence length="542" mass="61152">MPQSPPPSNSGDHLQQDTHHLLQHNSNMGYPQERFQHDEGVHLRSDHGSPHLKEEPDAYRGQHGPYSYQHQYHDSGIEVQYDGYSQDYNGIGGQDRYSTPAMSSSSMSPPSMNTTDVLRTRSGLGIQRGQQILRPKPATQNTIEKPPKAKKAKKEKVKAEKKVPRLDKPLSELTKDWKNVAVVDIDAYVNRSADERRREVTEGKVPGKVKRPMNSFMLYRKAYQNRTKDWCLQNNHQVVSQVCGDSWPLEPDEVREQFNEWARVERANHQNAHPGYKFSPTKPGVGKGTKRKPSEAPSMSEESELDDYDWQSASSRRTKRSKETPTPIRDMPVAYPTTRSAYQYSSRESSVDPNYRPYNISSFHASNPGRAPPPQYQANLPPGQYWQMTSRPHPTMAAAEDIIHTATVSPGENVNFLGLPGGHEFDMMSVYGQYEGPPPAPEQKIDPSLLSPSHGLYIDGGYGSRTIDGIYLGDTQYGQKYTVGYDVADPSLVDPAMPYMEPEHNQDGMPLNDPHMDILGGREAGWSMLEDCSEFDKWNHPE</sequence>
<dbReference type="SUPFAM" id="SSF47095">
    <property type="entry name" value="HMG-box"/>
    <property type="match status" value="1"/>
</dbReference>
<organism evidence="9 10">
    <name type="scientific">Venustampulla echinocandica</name>
    <dbReference type="NCBI Taxonomy" id="2656787"/>
    <lineage>
        <taxon>Eukaryota</taxon>
        <taxon>Fungi</taxon>
        <taxon>Dikarya</taxon>
        <taxon>Ascomycota</taxon>
        <taxon>Pezizomycotina</taxon>
        <taxon>Leotiomycetes</taxon>
        <taxon>Helotiales</taxon>
        <taxon>Pleuroascaceae</taxon>
        <taxon>Venustampulla</taxon>
    </lineage>
</organism>
<evidence type="ECO:0000256" key="7">
    <source>
        <dbReference type="SAM" id="MobiDB-lite"/>
    </source>
</evidence>
<feature type="region of interest" description="Disordered" evidence="7">
    <location>
        <begin position="1"/>
        <end position="73"/>
    </location>
</feature>
<feature type="domain" description="HMG box" evidence="8">
    <location>
        <begin position="209"/>
        <end position="277"/>
    </location>
</feature>
<dbReference type="GO" id="GO:0000981">
    <property type="term" value="F:DNA-binding transcription factor activity, RNA polymerase II-specific"/>
    <property type="evidence" value="ECO:0007669"/>
    <property type="project" value="TreeGrafter"/>
</dbReference>
<evidence type="ECO:0000313" key="9">
    <source>
        <dbReference type="EMBL" id="RDL41953.1"/>
    </source>
</evidence>
<comment type="subcellular location">
    <subcellularLocation>
        <location evidence="1">Nucleus</location>
    </subcellularLocation>
</comment>
<evidence type="ECO:0000256" key="1">
    <source>
        <dbReference type="ARBA" id="ARBA00004123"/>
    </source>
</evidence>
<dbReference type="GO" id="GO:0005634">
    <property type="term" value="C:nucleus"/>
    <property type="evidence" value="ECO:0007669"/>
    <property type="project" value="UniProtKB-SubCell"/>
</dbReference>
<dbReference type="EMBL" id="NPIC01000001">
    <property type="protein sequence ID" value="RDL41953.1"/>
    <property type="molecule type" value="Genomic_DNA"/>
</dbReference>
<evidence type="ECO:0000256" key="6">
    <source>
        <dbReference type="PROSITE-ProRule" id="PRU00267"/>
    </source>
</evidence>
<dbReference type="InterPro" id="IPR009071">
    <property type="entry name" value="HMG_box_dom"/>
</dbReference>
<dbReference type="Proteomes" id="UP000254866">
    <property type="component" value="Unassembled WGS sequence"/>
</dbReference>
<protein>
    <recommendedName>
        <fullName evidence="8">HMG box domain-containing protein</fullName>
    </recommendedName>
</protein>
<dbReference type="GO" id="GO:0000978">
    <property type="term" value="F:RNA polymerase II cis-regulatory region sequence-specific DNA binding"/>
    <property type="evidence" value="ECO:0007669"/>
    <property type="project" value="TreeGrafter"/>
</dbReference>
<evidence type="ECO:0000256" key="4">
    <source>
        <dbReference type="ARBA" id="ARBA00023163"/>
    </source>
</evidence>
<dbReference type="PANTHER" id="PTHR45803:SF5">
    <property type="entry name" value="SOX100B"/>
    <property type="match status" value="1"/>
</dbReference>
<dbReference type="CDD" id="cd01389">
    <property type="entry name" value="HMG-box_ROX1-like"/>
    <property type="match status" value="1"/>
</dbReference>
<feature type="region of interest" description="Disordered" evidence="7">
    <location>
        <begin position="267"/>
        <end position="374"/>
    </location>
</feature>
<dbReference type="AlphaFoldDB" id="A0A370U2L7"/>
<dbReference type="GeneID" id="43594781"/>
<dbReference type="Gene3D" id="1.10.30.10">
    <property type="entry name" value="High mobility group box domain"/>
    <property type="match status" value="1"/>
</dbReference>
<proteinExistence type="predicted"/>
<feature type="region of interest" description="Disordered" evidence="7">
    <location>
        <begin position="128"/>
        <end position="162"/>
    </location>
</feature>
<keyword evidence="4" id="KW-0804">Transcription</keyword>
<feature type="compositionally biased region" description="Basic and acidic residues" evidence="7">
    <location>
        <begin position="34"/>
        <end position="60"/>
    </location>
</feature>
<keyword evidence="2" id="KW-0805">Transcription regulation</keyword>
<dbReference type="STRING" id="2656787.A0A370U2L7"/>
<dbReference type="Pfam" id="PF00505">
    <property type="entry name" value="HMG_box"/>
    <property type="match status" value="1"/>
</dbReference>
<evidence type="ECO:0000256" key="2">
    <source>
        <dbReference type="ARBA" id="ARBA00023015"/>
    </source>
</evidence>
<evidence type="ECO:0000256" key="3">
    <source>
        <dbReference type="ARBA" id="ARBA00023125"/>
    </source>
</evidence>
<dbReference type="OrthoDB" id="2307332at2759"/>
<dbReference type="RefSeq" id="XP_031874609.1">
    <property type="nucleotide sequence ID" value="XM_032010555.1"/>
</dbReference>
<comment type="caution">
    <text evidence="9">The sequence shown here is derived from an EMBL/GenBank/DDBJ whole genome shotgun (WGS) entry which is preliminary data.</text>
</comment>
<name>A0A370U2L7_9HELO</name>
<feature type="compositionally biased region" description="Polar residues" evidence="7">
    <location>
        <begin position="337"/>
        <end position="352"/>
    </location>
</feature>
<dbReference type="SMART" id="SM00398">
    <property type="entry name" value="HMG"/>
    <property type="match status" value="1"/>
</dbReference>
<evidence type="ECO:0000313" key="10">
    <source>
        <dbReference type="Proteomes" id="UP000254866"/>
    </source>
</evidence>
<dbReference type="PANTHER" id="PTHR45803">
    <property type="entry name" value="SOX100B"/>
    <property type="match status" value="1"/>
</dbReference>
<dbReference type="PROSITE" id="PS50118">
    <property type="entry name" value="HMG_BOX_2"/>
    <property type="match status" value="1"/>
</dbReference>
<feature type="DNA-binding region" description="HMG box" evidence="6">
    <location>
        <begin position="209"/>
        <end position="277"/>
    </location>
</feature>
<dbReference type="InterPro" id="IPR050917">
    <property type="entry name" value="SOX_TF"/>
</dbReference>
<reference evidence="9 10" key="1">
    <citation type="journal article" date="2018" name="IMA Fungus">
        <title>IMA Genome-F 9: Draft genome sequence of Annulohypoxylon stygium, Aspergillus mulundensis, Berkeleyomyces basicola (syn. Thielaviopsis basicola), Ceratocystis smalleyi, two Cercospora beticola strains, Coleophoma cylindrospora, Fusarium fracticaudum, Phialophora cf. hyalina, and Morchella septimelata.</title>
        <authorList>
            <person name="Wingfield B.D."/>
            <person name="Bills G.F."/>
            <person name="Dong Y."/>
            <person name="Huang W."/>
            <person name="Nel W.J."/>
            <person name="Swalarsk-Parry B.S."/>
            <person name="Vaghefi N."/>
            <person name="Wilken P.M."/>
            <person name="An Z."/>
            <person name="de Beer Z.W."/>
            <person name="De Vos L."/>
            <person name="Chen L."/>
            <person name="Duong T.A."/>
            <person name="Gao Y."/>
            <person name="Hammerbacher A."/>
            <person name="Kikkert J.R."/>
            <person name="Li Y."/>
            <person name="Li H."/>
            <person name="Li K."/>
            <person name="Li Q."/>
            <person name="Liu X."/>
            <person name="Ma X."/>
            <person name="Naidoo K."/>
            <person name="Pethybridge S.J."/>
            <person name="Sun J."/>
            <person name="Steenkamp E.T."/>
            <person name="van der Nest M.A."/>
            <person name="van Wyk S."/>
            <person name="Wingfield M.J."/>
            <person name="Xiong C."/>
            <person name="Yue Q."/>
            <person name="Zhang X."/>
        </authorList>
    </citation>
    <scope>NUCLEOTIDE SEQUENCE [LARGE SCALE GENOMIC DNA]</scope>
    <source>
        <strain evidence="9 10">BP 5553</strain>
    </source>
</reference>
<dbReference type="InterPro" id="IPR036910">
    <property type="entry name" value="HMG_box_dom_sf"/>
</dbReference>
<evidence type="ECO:0000256" key="5">
    <source>
        <dbReference type="ARBA" id="ARBA00023242"/>
    </source>
</evidence>
<evidence type="ECO:0000259" key="8">
    <source>
        <dbReference type="PROSITE" id="PS50118"/>
    </source>
</evidence>
<keyword evidence="10" id="KW-1185">Reference proteome</keyword>